<dbReference type="InterPro" id="IPR036388">
    <property type="entry name" value="WH-like_DNA-bd_sf"/>
</dbReference>
<dbReference type="InterPro" id="IPR056504">
    <property type="entry name" value="HTH_HVO_0163_N"/>
</dbReference>
<keyword evidence="1" id="KW-0472">Membrane</keyword>
<dbReference type="KEGG" id="mou:OU421_07155"/>
<sequence>MAVGIYSVEAWDALPPGGNEIESLPISWWEVPPLAFFCVMVCLICPLLYQPAILLYAVGVWCTLGFRRATRQDVLVQPLRAEVYDYIKIHPGTPFSVIGKKMEINRGTLHYHLYILLREGRISEWREGGRTTYFENNGKYSMDEMRILSRLHSGTAGEICRFLAQRHGATRTEIARWVGIAPSSVSWHLSRLNSSGIVVSEKGDRKTTYCLTSCAFTLLCTCLPDIKSPIE</sequence>
<dbReference type="Pfam" id="PF12840">
    <property type="entry name" value="HTH_20"/>
    <property type="match status" value="1"/>
</dbReference>
<keyword evidence="1" id="KW-0812">Transmembrane</keyword>
<gene>
    <name evidence="3" type="ORF">OU421_07155</name>
</gene>
<dbReference type="RefSeq" id="WP_268185387.1">
    <property type="nucleotide sequence ID" value="NZ_CP113361.1"/>
</dbReference>
<evidence type="ECO:0000313" key="4">
    <source>
        <dbReference type="Proteomes" id="UP001163096"/>
    </source>
</evidence>
<dbReference type="SUPFAM" id="SSF46785">
    <property type="entry name" value="Winged helix' DNA-binding domain"/>
    <property type="match status" value="2"/>
</dbReference>
<dbReference type="AlphaFoldDB" id="A0A9X9S1N4"/>
<keyword evidence="4" id="KW-1185">Reference proteome</keyword>
<evidence type="ECO:0000259" key="2">
    <source>
        <dbReference type="Pfam" id="PF24266"/>
    </source>
</evidence>
<dbReference type="Pfam" id="PF24266">
    <property type="entry name" value="HTH_HVO_0163_N"/>
    <property type="match status" value="1"/>
</dbReference>
<dbReference type="GeneID" id="76834867"/>
<feature type="domain" description="HVO-0163 N-terminal HTH" evidence="2">
    <location>
        <begin position="80"/>
        <end position="142"/>
    </location>
</feature>
<dbReference type="EMBL" id="CP113361">
    <property type="protein sequence ID" value="WAI00214.1"/>
    <property type="molecule type" value="Genomic_DNA"/>
</dbReference>
<protein>
    <submittedName>
        <fullName evidence="3">ArsR family transcriptional regulator</fullName>
    </submittedName>
</protein>
<proteinExistence type="predicted"/>
<evidence type="ECO:0000313" key="3">
    <source>
        <dbReference type="EMBL" id="WAI00214.1"/>
    </source>
</evidence>
<dbReference type="PANTHER" id="PTHR36216:SF1">
    <property type="entry name" value="HTH ARSR-TYPE DOMAIN-CONTAINING PROTEIN"/>
    <property type="match status" value="1"/>
</dbReference>
<name>A0A9X9S1N4_METOG</name>
<reference evidence="3" key="1">
    <citation type="submission" date="2022-11" db="EMBL/GenBank/DDBJ databases">
        <title>Complete genome sequence of Methanogenium organophilum DSM 3596.</title>
        <authorList>
            <person name="Chen S.-C."/>
            <person name="Lai S.-J."/>
            <person name="You Y.-T."/>
        </authorList>
    </citation>
    <scope>NUCLEOTIDE SEQUENCE</scope>
    <source>
        <strain evidence="3">DSM 3596</strain>
    </source>
</reference>
<dbReference type="Proteomes" id="UP001163096">
    <property type="component" value="Chromosome"/>
</dbReference>
<dbReference type="InterPro" id="IPR011991">
    <property type="entry name" value="ArsR-like_HTH"/>
</dbReference>
<dbReference type="InterPro" id="IPR036390">
    <property type="entry name" value="WH_DNA-bd_sf"/>
</dbReference>
<organism evidence="3 4">
    <name type="scientific">Methanogenium organophilum</name>
    <dbReference type="NCBI Taxonomy" id="2199"/>
    <lineage>
        <taxon>Archaea</taxon>
        <taxon>Methanobacteriati</taxon>
        <taxon>Methanobacteriota</taxon>
        <taxon>Stenosarchaea group</taxon>
        <taxon>Methanomicrobia</taxon>
        <taxon>Methanomicrobiales</taxon>
        <taxon>Methanomicrobiaceae</taxon>
        <taxon>Methanogenium</taxon>
    </lineage>
</organism>
<feature type="transmembrane region" description="Helical" evidence="1">
    <location>
        <begin position="34"/>
        <end position="62"/>
    </location>
</feature>
<keyword evidence="1" id="KW-1133">Transmembrane helix</keyword>
<dbReference type="PANTHER" id="PTHR36216">
    <property type="entry name" value="TRANSCRIPTIONAL REGULATOR, TRMB"/>
    <property type="match status" value="1"/>
</dbReference>
<evidence type="ECO:0000256" key="1">
    <source>
        <dbReference type="SAM" id="Phobius"/>
    </source>
</evidence>
<dbReference type="CDD" id="cd00090">
    <property type="entry name" value="HTH_ARSR"/>
    <property type="match status" value="1"/>
</dbReference>
<dbReference type="Gene3D" id="1.10.10.10">
    <property type="entry name" value="Winged helix-like DNA-binding domain superfamily/Winged helix DNA-binding domain"/>
    <property type="match status" value="2"/>
</dbReference>
<accession>A0A9X9S1N4</accession>